<evidence type="ECO:0000313" key="2">
    <source>
        <dbReference type="EnsemblMetazoa" id="AFAF015699-PA"/>
    </source>
</evidence>
<name>A0A182QS04_9DIPT</name>
<keyword evidence="1" id="KW-0812">Transmembrane</keyword>
<dbReference type="EMBL" id="AXCN02001190">
    <property type="status" value="NOT_ANNOTATED_CDS"/>
    <property type="molecule type" value="Genomic_DNA"/>
</dbReference>
<proteinExistence type="predicted"/>
<keyword evidence="3" id="KW-1185">Reference proteome</keyword>
<reference evidence="2" key="2">
    <citation type="submission" date="2020-05" db="UniProtKB">
        <authorList>
            <consortium name="EnsemblMetazoa"/>
        </authorList>
    </citation>
    <scope>IDENTIFICATION</scope>
    <source>
        <strain evidence="2">FAR1</strain>
    </source>
</reference>
<evidence type="ECO:0000313" key="3">
    <source>
        <dbReference type="Proteomes" id="UP000075886"/>
    </source>
</evidence>
<keyword evidence="1" id="KW-0472">Membrane</keyword>
<protein>
    <submittedName>
        <fullName evidence="2">Uncharacterized protein</fullName>
    </submittedName>
</protein>
<sequence>MGYRPSPSQLVFIAKRQIRFYSSFAPVLTNLTAFHLAGSGLGSEKPTNEVKAKANGRHDKPTFTGFVPLVIMEWVILQMLACNKMNCSTKRVGWMVRKAGQTTG</sequence>
<organism evidence="2 3">
    <name type="scientific">Anopheles farauti</name>
    <dbReference type="NCBI Taxonomy" id="69004"/>
    <lineage>
        <taxon>Eukaryota</taxon>
        <taxon>Metazoa</taxon>
        <taxon>Ecdysozoa</taxon>
        <taxon>Arthropoda</taxon>
        <taxon>Hexapoda</taxon>
        <taxon>Insecta</taxon>
        <taxon>Pterygota</taxon>
        <taxon>Neoptera</taxon>
        <taxon>Endopterygota</taxon>
        <taxon>Diptera</taxon>
        <taxon>Nematocera</taxon>
        <taxon>Culicoidea</taxon>
        <taxon>Culicidae</taxon>
        <taxon>Anophelinae</taxon>
        <taxon>Anopheles</taxon>
    </lineage>
</organism>
<dbReference type="Proteomes" id="UP000075886">
    <property type="component" value="Unassembled WGS sequence"/>
</dbReference>
<keyword evidence="1" id="KW-1133">Transmembrane helix</keyword>
<dbReference type="AlphaFoldDB" id="A0A182QS04"/>
<evidence type="ECO:0000256" key="1">
    <source>
        <dbReference type="SAM" id="Phobius"/>
    </source>
</evidence>
<feature type="transmembrane region" description="Helical" evidence="1">
    <location>
        <begin position="20"/>
        <end position="42"/>
    </location>
</feature>
<feature type="transmembrane region" description="Helical" evidence="1">
    <location>
        <begin position="62"/>
        <end position="81"/>
    </location>
</feature>
<accession>A0A182QS04</accession>
<dbReference type="VEuPathDB" id="VectorBase:AFAF015699"/>
<dbReference type="EnsemblMetazoa" id="AFAF015699-RA">
    <property type="protein sequence ID" value="AFAF015699-PA"/>
    <property type="gene ID" value="AFAF015699"/>
</dbReference>
<reference evidence="3" key="1">
    <citation type="submission" date="2014-01" db="EMBL/GenBank/DDBJ databases">
        <title>The Genome Sequence of Anopheles farauti FAR1 (V2).</title>
        <authorList>
            <consortium name="The Broad Institute Genomics Platform"/>
            <person name="Neafsey D.E."/>
            <person name="Besansky N."/>
            <person name="Howell P."/>
            <person name="Walton C."/>
            <person name="Young S.K."/>
            <person name="Zeng Q."/>
            <person name="Gargeya S."/>
            <person name="Fitzgerald M."/>
            <person name="Haas B."/>
            <person name="Abouelleil A."/>
            <person name="Allen A.W."/>
            <person name="Alvarado L."/>
            <person name="Arachchi H.M."/>
            <person name="Berlin A.M."/>
            <person name="Chapman S.B."/>
            <person name="Gainer-Dewar J."/>
            <person name="Goldberg J."/>
            <person name="Griggs A."/>
            <person name="Gujja S."/>
            <person name="Hansen M."/>
            <person name="Howarth C."/>
            <person name="Imamovic A."/>
            <person name="Ireland A."/>
            <person name="Larimer J."/>
            <person name="McCowan C."/>
            <person name="Murphy C."/>
            <person name="Pearson M."/>
            <person name="Poon T.W."/>
            <person name="Priest M."/>
            <person name="Roberts A."/>
            <person name="Saif S."/>
            <person name="Shea T."/>
            <person name="Sisk P."/>
            <person name="Sykes S."/>
            <person name="Wortman J."/>
            <person name="Nusbaum C."/>
            <person name="Birren B."/>
        </authorList>
    </citation>
    <scope>NUCLEOTIDE SEQUENCE [LARGE SCALE GENOMIC DNA]</scope>
    <source>
        <strain evidence="3">FAR1</strain>
    </source>
</reference>